<dbReference type="InterPro" id="IPR029060">
    <property type="entry name" value="PIN-like_dom_sf"/>
</dbReference>
<protein>
    <submittedName>
        <fullName evidence="1">PilT domain-containing protein</fullName>
    </submittedName>
    <submittedName>
        <fullName evidence="2">Type II toxin-antitoxin system VapC family toxin</fullName>
    </submittedName>
</protein>
<name>A0A0H3F7G4_RAHSY</name>
<dbReference type="SUPFAM" id="SSF88723">
    <property type="entry name" value="PIN domain-like"/>
    <property type="match status" value="1"/>
</dbReference>
<organism evidence="1 3">
    <name type="scientific">Rahnella sp. (strain Y9602)</name>
    <dbReference type="NCBI Taxonomy" id="2703885"/>
    <lineage>
        <taxon>Bacteria</taxon>
        <taxon>Pseudomonadati</taxon>
        <taxon>Pseudomonadota</taxon>
        <taxon>Gammaproteobacteria</taxon>
        <taxon>Enterobacterales</taxon>
        <taxon>Yersiniaceae</taxon>
        <taxon>Rahnella</taxon>
    </lineage>
</organism>
<gene>
    <name evidence="1" type="ordered locus">Rahaq_0254</name>
    <name evidence="2" type="ORF">ACFPK4_13710</name>
</gene>
<evidence type="ECO:0000313" key="3">
    <source>
        <dbReference type="Proteomes" id="UP000007257"/>
    </source>
</evidence>
<evidence type="ECO:0000313" key="1">
    <source>
        <dbReference type="EMBL" id="ADW71884.1"/>
    </source>
</evidence>
<dbReference type="EMBL" id="JBHUCJ010000030">
    <property type="protein sequence ID" value="MFD3224594.1"/>
    <property type="molecule type" value="Genomic_DNA"/>
</dbReference>
<keyword evidence="4" id="KW-1185">Reference proteome</keyword>
<dbReference type="HOGENOM" id="CLU_118482_8_2_6"/>
<dbReference type="Proteomes" id="UP000007257">
    <property type="component" value="Chromosome"/>
</dbReference>
<dbReference type="OrthoDB" id="9804823at2"/>
<evidence type="ECO:0000313" key="2">
    <source>
        <dbReference type="EMBL" id="MFD3224594.1"/>
    </source>
</evidence>
<reference evidence="2 4" key="3">
    <citation type="submission" date="2024-09" db="EMBL/GenBank/DDBJ databases">
        <title>Genomes of Rahnella.</title>
        <authorList>
            <person name="Mnguni F.C."/>
            <person name="Shin G.Y."/>
            <person name="Coutinho T."/>
        </authorList>
    </citation>
    <scope>NUCLEOTIDE SEQUENCE [LARGE SCALE GENOMIC DNA]</scope>
    <source>
        <strain evidence="2 4">20WA0057</strain>
    </source>
</reference>
<dbReference type="Proteomes" id="UP001598201">
    <property type="component" value="Unassembled WGS sequence"/>
</dbReference>
<dbReference type="EMBL" id="CP002505">
    <property type="protein sequence ID" value="ADW71884.1"/>
    <property type="molecule type" value="Genomic_DNA"/>
</dbReference>
<dbReference type="KEGG" id="rah:Rahaq_0254"/>
<dbReference type="eggNOG" id="COG1487">
    <property type="taxonomic scope" value="Bacteria"/>
</dbReference>
<sequence>MIILNTAVILEMISPFPQKNVLQWLDAQDATQLYLTSLSVAALFSWADSLPENQPKAALSDALLEMMNQDFAGRLLPFDAASALYYPRVMALSKAANIEMAERDMQLAAICLNHQAGLATDHAEVFAHTGVVLVNPWDTAETPRWREEAAEYYVMSRKN</sequence>
<reference evidence="1 3" key="2">
    <citation type="journal article" date="2012" name="J. Bacteriol.">
        <title>Complete Genome Sequence of Rahnella sp. Strain Y9602, a Gammaproteobacterium Isolate from Metal- and Radionuclide-Contaminated Soil.</title>
        <authorList>
            <person name="Martinez R.J."/>
            <person name="Bruce D."/>
            <person name="Detter C."/>
            <person name="Goodwin L.A."/>
            <person name="Han J."/>
            <person name="Han C.S."/>
            <person name="Held B."/>
            <person name="Land M.L."/>
            <person name="Mikhailova N."/>
            <person name="Nolan M."/>
            <person name="Pennacchio L."/>
            <person name="Pitluck S."/>
            <person name="Tapia R."/>
            <person name="Woyke T."/>
            <person name="Sobecky P.A."/>
        </authorList>
    </citation>
    <scope>NUCLEOTIDE SEQUENCE [LARGE SCALE GENOMIC DNA]</scope>
    <source>
        <strain evidence="1 3">Y9602</strain>
    </source>
</reference>
<dbReference type="Gene3D" id="3.40.50.1010">
    <property type="entry name" value="5'-nuclease"/>
    <property type="match status" value="1"/>
</dbReference>
<dbReference type="AlphaFoldDB" id="A0A0H3F7G4"/>
<accession>A0A0H3F7G4</accession>
<evidence type="ECO:0000313" key="4">
    <source>
        <dbReference type="Proteomes" id="UP001598201"/>
    </source>
</evidence>
<reference evidence="3" key="1">
    <citation type="submission" date="2011-01" db="EMBL/GenBank/DDBJ databases">
        <title>Complete sequence of chromosome of Rahnella sp. Y9602.</title>
        <authorList>
            <consortium name="US DOE Joint Genome Institute"/>
            <person name="Lucas S."/>
            <person name="Copeland A."/>
            <person name="Lapidus A."/>
            <person name="Cheng J.-F."/>
            <person name="Goodwin L."/>
            <person name="Pitluck S."/>
            <person name="Lu M."/>
            <person name="Detter J.C."/>
            <person name="Han C."/>
            <person name="Tapia R."/>
            <person name="Land M."/>
            <person name="Hauser L."/>
            <person name="Kyrpides N."/>
            <person name="Ivanova N."/>
            <person name="Ovchinnikova G."/>
            <person name="Pagani I."/>
            <person name="Sobecky P.A."/>
            <person name="Martinez R.J."/>
            <person name="Woyke T."/>
        </authorList>
    </citation>
    <scope>NUCLEOTIDE SEQUENCE [LARGE SCALE GENOMIC DNA]</scope>
    <source>
        <strain evidence="3">Y9602</strain>
    </source>
</reference>
<proteinExistence type="predicted"/>
<dbReference type="RefSeq" id="WP_013573601.1">
    <property type="nucleotide sequence ID" value="NC_015061.1"/>
</dbReference>